<protein>
    <recommendedName>
        <fullName evidence="1">Glyoxalase-related protein domain-containing protein</fullName>
    </recommendedName>
</protein>
<proteinExistence type="predicted"/>
<feature type="domain" description="Glyoxalase-related protein" evidence="1">
    <location>
        <begin position="7"/>
        <end position="145"/>
    </location>
</feature>
<comment type="caution">
    <text evidence="2">The sequence shown here is derived from an EMBL/GenBank/DDBJ whole genome shotgun (WGS) entry which is preliminary data.</text>
</comment>
<dbReference type="Proteomes" id="UP000231553">
    <property type="component" value="Unassembled WGS sequence"/>
</dbReference>
<accession>A0A2M8J1L5</accession>
<gene>
    <name evidence="2" type="ORF">CVM52_10855</name>
</gene>
<dbReference type="EMBL" id="PGTB01000034">
    <property type="protein sequence ID" value="PJE36680.1"/>
    <property type="molecule type" value="Genomic_DNA"/>
</dbReference>
<reference evidence="2 3" key="1">
    <citation type="journal article" date="2018" name="Int. J. Syst. Evol. Microbiol.">
        <title>Pseudooceanicola lipolyticus sp. nov., a marine alphaproteobacterium, reclassification of Oceanicola flagellatus as Pseudooceanicola flagellatus comb. nov. and emended description of the genus Pseudooceanicola.</title>
        <authorList>
            <person name="Huang M.-M."/>
            <person name="Guo L.-L."/>
            <person name="Wu Y.-H."/>
            <person name="Lai Q.-L."/>
            <person name="Shao Z.-Z."/>
            <person name="Wang C.-S."/>
            <person name="Wu M."/>
            <person name="Xu X.-W."/>
        </authorList>
    </citation>
    <scope>NUCLEOTIDE SEQUENCE [LARGE SCALE GENOMIC DNA]</scope>
    <source>
        <strain evidence="2 3">157</strain>
    </source>
</reference>
<evidence type="ECO:0000259" key="1">
    <source>
        <dbReference type="Pfam" id="PF20066"/>
    </source>
</evidence>
<sequence length="149" mass="16424">MRKPSSNTRIDRFKAQARQLRTELAGKGRAIGHGEALEIIARQNGARDWNTLRALAARPGNNRPLSVGDRVTGRYLGQPFTGYVHGLSHSAQSDYQRITLQFDTPVDVVSFDSFSSFRQRVSGVIDATGQSLYRTSNGEPQIVVEHAGL</sequence>
<dbReference type="Pfam" id="PF20066">
    <property type="entry name" value="Glyoxalase_8"/>
    <property type="match status" value="1"/>
</dbReference>
<dbReference type="OrthoDB" id="7350221at2"/>
<evidence type="ECO:0000313" key="2">
    <source>
        <dbReference type="EMBL" id="PJE36680.1"/>
    </source>
</evidence>
<dbReference type="RefSeq" id="WP_100162531.1">
    <property type="nucleotide sequence ID" value="NZ_PGTB01000034.1"/>
</dbReference>
<dbReference type="AlphaFoldDB" id="A0A2M8J1L5"/>
<keyword evidence="3" id="KW-1185">Reference proteome</keyword>
<organism evidence="2 3">
    <name type="scientific">Pseudooceanicola lipolyticus</name>
    <dbReference type="NCBI Taxonomy" id="2029104"/>
    <lineage>
        <taxon>Bacteria</taxon>
        <taxon>Pseudomonadati</taxon>
        <taxon>Pseudomonadota</taxon>
        <taxon>Alphaproteobacteria</taxon>
        <taxon>Rhodobacterales</taxon>
        <taxon>Paracoccaceae</taxon>
        <taxon>Pseudooceanicola</taxon>
    </lineage>
</organism>
<name>A0A2M8J1L5_9RHOB</name>
<evidence type="ECO:0000313" key="3">
    <source>
        <dbReference type="Proteomes" id="UP000231553"/>
    </source>
</evidence>
<dbReference type="InterPro" id="IPR045517">
    <property type="entry name" value="Glyoxalase_8"/>
</dbReference>